<accession>A0A2V2ZU66</accession>
<feature type="domain" description="Elongation factor G-binding protein N-terminal" evidence="1">
    <location>
        <begin position="4"/>
        <end position="86"/>
    </location>
</feature>
<reference evidence="3 4" key="1">
    <citation type="submission" date="2018-05" db="EMBL/GenBank/DDBJ databases">
        <title>Freshwater and sediment microbial communities from various areas in North America, analyzing microbe dynamics in response to fracking.</title>
        <authorList>
            <person name="Lamendella R."/>
        </authorList>
    </citation>
    <scope>NUCLEOTIDE SEQUENCE [LARGE SCALE GENOMIC DNA]</scope>
    <source>
        <strain evidence="3 4">15_TX</strain>
    </source>
</reference>
<evidence type="ECO:0000313" key="3">
    <source>
        <dbReference type="EMBL" id="PWW27919.1"/>
    </source>
</evidence>
<keyword evidence="3" id="KW-0862">Zinc</keyword>
<sequence>MEPFMRNDQYNFIKSQAQVLINGHASVNDTGVLNALKSLSAEKVFSLFEELTEDQKRLLDPIIEIKEREQAEAFLAEIKGYVIPFKNLTDQSIKKLFPKAKKLKMPALEDIDFREISYLGWNDKGTNRKYIISLQNDKLSGLHGTFKPTSKKGICAICNKFEEIGMFLSETKGSQLGTYTKRGNYICQDSQKCNENLTSLDQLNDFVGRLKG</sequence>
<dbReference type="Gene3D" id="1.20.1280.250">
    <property type="match status" value="1"/>
</dbReference>
<name>A0A2V2ZU66_9BACI</name>
<dbReference type="InterPro" id="IPR032330">
    <property type="entry name" value="EF-G-binding_C"/>
</dbReference>
<comment type="caution">
    <text evidence="3">The sequence shown here is derived from an EMBL/GenBank/DDBJ whole genome shotgun (WGS) entry which is preliminary data.</text>
</comment>
<evidence type="ECO:0000313" key="4">
    <source>
        <dbReference type="Proteomes" id="UP000247150"/>
    </source>
</evidence>
<evidence type="ECO:0000259" key="1">
    <source>
        <dbReference type="Pfam" id="PF07299"/>
    </source>
</evidence>
<keyword evidence="3" id="KW-0479">Metal-binding</keyword>
<dbReference type="AlphaFoldDB" id="A0A2V2ZU66"/>
<dbReference type="EMBL" id="QGTW01000007">
    <property type="protein sequence ID" value="PWW27919.1"/>
    <property type="molecule type" value="Genomic_DNA"/>
</dbReference>
<feature type="domain" description="Elongation factor G-binding protein C-terminal treble-clef zinc-finger" evidence="2">
    <location>
        <begin position="99"/>
        <end position="201"/>
    </location>
</feature>
<dbReference type="Proteomes" id="UP000247150">
    <property type="component" value="Unassembled WGS sequence"/>
</dbReference>
<dbReference type="InterPro" id="IPR010841">
    <property type="entry name" value="EF-G-binding_N"/>
</dbReference>
<gene>
    <name evidence="3" type="ORF">DFO73_107232</name>
</gene>
<dbReference type="Pfam" id="PF07299">
    <property type="entry name" value="EF-G-binding_N"/>
    <property type="match status" value="1"/>
</dbReference>
<organism evidence="3 4">
    <name type="scientific">Cytobacillus oceanisediminis</name>
    <dbReference type="NCBI Taxonomy" id="665099"/>
    <lineage>
        <taxon>Bacteria</taxon>
        <taxon>Bacillati</taxon>
        <taxon>Bacillota</taxon>
        <taxon>Bacilli</taxon>
        <taxon>Bacillales</taxon>
        <taxon>Bacillaceae</taxon>
        <taxon>Cytobacillus</taxon>
    </lineage>
</organism>
<dbReference type="InterPro" id="IPR038344">
    <property type="entry name" value="EF-G_N_sf"/>
</dbReference>
<dbReference type="Pfam" id="PF16571">
    <property type="entry name" value="FBP_C"/>
    <property type="match status" value="1"/>
</dbReference>
<dbReference type="RefSeq" id="WP_110065547.1">
    <property type="nucleotide sequence ID" value="NZ_QGTW01000007.1"/>
</dbReference>
<protein>
    <submittedName>
        <fullName evidence="3">Treble-clef zinc-finger protein</fullName>
    </submittedName>
</protein>
<proteinExistence type="predicted"/>
<keyword evidence="3" id="KW-0863">Zinc-finger</keyword>
<dbReference type="CDD" id="cd16342">
    <property type="entry name" value="FusC_FusB"/>
    <property type="match status" value="1"/>
</dbReference>
<dbReference type="GO" id="GO:0008270">
    <property type="term" value="F:zinc ion binding"/>
    <property type="evidence" value="ECO:0007669"/>
    <property type="project" value="UniProtKB-KW"/>
</dbReference>
<evidence type="ECO:0000259" key="2">
    <source>
        <dbReference type="Pfam" id="PF16571"/>
    </source>
</evidence>
<dbReference type="OrthoDB" id="1891078at2"/>